<dbReference type="CDD" id="cd07562">
    <property type="entry name" value="Peptidase_S41_TRI"/>
    <property type="match status" value="1"/>
</dbReference>
<accession>A0ABS6MM79</accession>
<dbReference type="PIRSF" id="PIRSF036421">
    <property type="entry name" value="Tricorn_protease"/>
    <property type="match status" value="1"/>
</dbReference>
<reference evidence="10 11" key="1">
    <citation type="submission" date="2021-06" db="EMBL/GenBank/DDBJ databases">
        <title>Rheinheimera indica sp. nov., isolated from deep-sea sediment.</title>
        <authorList>
            <person name="Wang Z."/>
            <person name="Zhang X.-Y."/>
        </authorList>
    </citation>
    <scope>NUCLEOTIDE SEQUENCE [LARGE SCALE GENOMIC DNA]</scope>
    <source>
        <strain evidence="10 11">SM2107</strain>
    </source>
</reference>
<dbReference type="EC" id="3.4.21.-" evidence="7"/>
<comment type="caution">
    <text evidence="10">The sequence shown here is derived from an EMBL/GenBank/DDBJ whole genome shotgun (WGS) entry which is preliminary data.</text>
</comment>
<dbReference type="InterPro" id="IPR028204">
    <property type="entry name" value="Tricorn_C1"/>
</dbReference>
<dbReference type="InterPro" id="IPR005151">
    <property type="entry name" value="Tail-specific_protease"/>
</dbReference>
<dbReference type="PANTHER" id="PTHR43253">
    <property type="entry name" value="TRICORN PROTEASE HOMOLOG 2-RELATED"/>
    <property type="match status" value="1"/>
</dbReference>
<protein>
    <recommendedName>
        <fullName evidence="7">Tricorn protease homolog</fullName>
        <ecNumber evidence="7">3.4.21.-</ecNumber>
    </recommendedName>
</protein>
<dbReference type="SMART" id="SM00228">
    <property type="entry name" value="PDZ"/>
    <property type="match status" value="1"/>
</dbReference>
<organism evidence="10 11">
    <name type="scientific">Arsukibacterium indicum</name>
    <dbReference type="NCBI Taxonomy" id="2848612"/>
    <lineage>
        <taxon>Bacteria</taxon>
        <taxon>Pseudomonadati</taxon>
        <taxon>Pseudomonadota</taxon>
        <taxon>Gammaproteobacteria</taxon>
        <taxon>Chromatiales</taxon>
        <taxon>Chromatiaceae</taxon>
        <taxon>Arsukibacterium</taxon>
    </lineage>
</organism>
<evidence type="ECO:0000256" key="3">
    <source>
        <dbReference type="ARBA" id="ARBA00022490"/>
    </source>
</evidence>
<comment type="similarity">
    <text evidence="2 7">Belongs to the peptidase S41B family.</text>
</comment>
<evidence type="ECO:0000256" key="2">
    <source>
        <dbReference type="ARBA" id="ARBA00008524"/>
    </source>
</evidence>
<keyword evidence="3 7" id="KW-0963">Cytoplasm</keyword>
<name>A0ABS6MM79_9GAMM</name>
<evidence type="ECO:0000256" key="7">
    <source>
        <dbReference type="PIRNR" id="PIRNR036421"/>
    </source>
</evidence>
<evidence type="ECO:0000256" key="5">
    <source>
        <dbReference type="ARBA" id="ARBA00022801"/>
    </source>
</evidence>
<keyword evidence="5 7" id="KW-0378">Hydrolase</keyword>
<evidence type="ECO:0000259" key="8">
    <source>
        <dbReference type="SMART" id="SM00228"/>
    </source>
</evidence>
<dbReference type="PANTHER" id="PTHR43253:SF1">
    <property type="entry name" value="TRICORN PROTEASE HOMOLOG 2-RELATED"/>
    <property type="match status" value="1"/>
</dbReference>
<evidence type="ECO:0000313" key="11">
    <source>
        <dbReference type="Proteomes" id="UP000704611"/>
    </source>
</evidence>
<evidence type="ECO:0000259" key="9">
    <source>
        <dbReference type="SMART" id="SM00245"/>
    </source>
</evidence>
<gene>
    <name evidence="10" type="ORF">KQY15_12570</name>
</gene>
<sequence length="1088" mass="120217">MLLLSALAGVNAAANQGYYRFPVLHSNNVLFTAEGDIWQQTAGEAQARRLTSHPELETQPLISEDGRQLAFVANYDGVDEIYLMPLSGGLAKRISFENSRVRLQQWLADGRILYATDSDVGPANYWVLKLLDPVTLQTETLPLADAANGVIDPATNNVFFSRFGLQLTGDNSKVYRGGAIGQLWRWQAGSTDEAVLLSAGHGGSISQPMFWQGRVYFISDADGNSNIWSMAADGSDLQQHTRHTAWRIGQARLNQGQIIYQLAADLHQLDLDSNQSQRLDIALSSDFVQQRERFINQPLDYLTHAGFNESQHHVVLTARSQIAVASTGVKRLTQIHTAAGSRSRNAISSPDGKWVYAINDTSGENEIWRYARDGSADARQLTKDGSTFRWGLYLSPNGRYLAHDDKNGDLWLLDLEKNSNKRIYQSGYGHSPYQDVVWSPDSNLLALTFNHQQRPRSQVVLHSLADGRSEVLTSDKYQSYSPAFSADGLWLYFLSDRQFTATPSSPWGDRNLGPMFDKRSEIYAVSLKQQACFAFAPPQELNICDDTAAKAAREGKDASLVDWQSLADRLWPVPLPADNYSNLKLSKERLYVMSRRAGSRSAELKQAKFAAEGAKITTFSADVADYQLGASGDKLFIRKQAADAAGSNSTGDMLIVNAGEKMPTDLSLAKVNSAAWQLRIQPQQEWAQMFRDAWLMHRDFLFDKNMRGLDWPASRDKYQPLLARVTDRHELDDVLAQMMGELNALHSQVRGGEYQSDSAKPAAASLGASLSSTGQGVKINHIYQSDKELPAQASPLAKAGVNASVNDVIVAINGKEVSNLAELTNQLRNQAGKQVLLTLRRNNQLLQTIVQPVAAQQEAMLRYRDWVHQNQQRVMGASDGRVGYLHLYAMGGNDIASFAREFYAQYQRDGLIIDVRRNRGGNIDSWIIEKLLRRAWSFWQPTHGAPYTNMQQAFRGHLVVLTDPLTYSDGETFAAGVKALGLGPLIGNRTAGAGVWLSGRNQLADKGLARVAETPQFAMDGRYIIEGYGVTPDIEVSNLPYASFNGADSQLEAGISYLLRQLTEQPVKPAVAAPLSPAVAEDILPGRN</sequence>
<feature type="domain" description="Tail specific protease" evidence="9">
    <location>
        <begin position="832"/>
        <end position="1037"/>
    </location>
</feature>
<dbReference type="EMBL" id="JAHRID010000005">
    <property type="protein sequence ID" value="MBV2129921.1"/>
    <property type="molecule type" value="Genomic_DNA"/>
</dbReference>
<evidence type="ECO:0000313" key="10">
    <source>
        <dbReference type="EMBL" id="MBV2129921.1"/>
    </source>
</evidence>
<dbReference type="Pfam" id="PF26550">
    <property type="entry name" value="Tricorn_2nd"/>
    <property type="match status" value="1"/>
</dbReference>
<dbReference type="Pfam" id="PF03572">
    <property type="entry name" value="Peptidase_S41"/>
    <property type="match status" value="1"/>
</dbReference>
<keyword evidence="6 7" id="KW-0720">Serine protease</keyword>
<dbReference type="Proteomes" id="UP000704611">
    <property type="component" value="Unassembled WGS sequence"/>
</dbReference>
<dbReference type="Pfam" id="PF26549">
    <property type="entry name" value="Tricorn_N"/>
    <property type="match status" value="1"/>
</dbReference>
<dbReference type="Pfam" id="PF14684">
    <property type="entry name" value="Tricorn_C1"/>
    <property type="match status" value="1"/>
</dbReference>
<dbReference type="InterPro" id="IPR029414">
    <property type="entry name" value="Tricorn_PDZ"/>
</dbReference>
<dbReference type="InterPro" id="IPR012393">
    <property type="entry name" value="Tricorn_protease"/>
</dbReference>
<dbReference type="Pfam" id="PF14685">
    <property type="entry name" value="PDZ_Tricorn"/>
    <property type="match status" value="1"/>
</dbReference>
<keyword evidence="4 7" id="KW-0645">Protease</keyword>
<comment type="subcellular location">
    <subcellularLocation>
        <location evidence="1 7">Cytoplasm</location>
    </subcellularLocation>
</comment>
<comment type="function">
    <text evidence="7">Degrades oligopeptides.</text>
</comment>
<dbReference type="InterPro" id="IPR001478">
    <property type="entry name" value="PDZ"/>
</dbReference>
<evidence type="ECO:0000256" key="1">
    <source>
        <dbReference type="ARBA" id="ARBA00004496"/>
    </source>
</evidence>
<proteinExistence type="inferred from homology"/>
<evidence type="ECO:0000256" key="4">
    <source>
        <dbReference type="ARBA" id="ARBA00022670"/>
    </source>
</evidence>
<dbReference type="SMART" id="SM00245">
    <property type="entry name" value="TSPc"/>
    <property type="match status" value="1"/>
</dbReference>
<feature type="domain" description="PDZ" evidence="8">
    <location>
        <begin position="764"/>
        <end position="843"/>
    </location>
</feature>
<evidence type="ECO:0000256" key="6">
    <source>
        <dbReference type="ARBA" id="ARBA00022825"/>
    </source>
</evidence>
<keyword evidence="11" id="KW-1185">Reference proteome</keyword>